<evidence type="ECO:0000256" key="1">
    <source>
        <dbReference type="ARBA" id="ARBA00003236"/>
    </source>
</evidence>
<evidence type="ECO:0000313" key="11">
    <source>
        <dbReference type="Proteomes" id="UP001597101"/>
    </source>
</evidence>
<dbReference type="Proteomes" id="UP001597101">
    <property type="component" value="Unassembled WGS sequence"/>
</dbReference>
<keyword evidence="5 10" id="KW-0378">Hydrolase</keyword>
<dbReference type="EMBL" id="JBHTJV010000003">
    <property type="protein sequence ID" value="MFD0916018.1"/>
    <property type="molecule type" value="Genomic_DNA"/>
</dbReference>
<reference evidence="11" key="1">
    <citation type="journal article" date="2019" name="Int. J. Syst. Evol. Microbiol.">
        <title>The Global Catalogue of Microorganisms (GCM) 10K type strain sequencing project: providing services to taxonomists for standard genome sequencing and annotation.</title>
        <authorList>
            <consortium name="The Broad Institute Genomics Platform"/>
            <consortium name="The Broad Institute Genome Sequencing Center for Infectious Disease"/>
            <person name="Wu L."/>
            <person name="Ma J."/>
        </authorList>
    </citation>
    <scope>NUCLEOTIDE SEQUENCE [LARGE SCALE GENOMIC DNA]</scope>
    <source>
        <strain evidence="11">CCUG 60023</strain>
    </source>
</reference>
<organism evidence="10 11">
    <name type="scientific">Pseudahrensia aquimaris</name>
    <dbReference type="NCBI Taxonomy" id="744461"/>
    <lineage>
        <taxon>Bacteria</taxon>
        <taxon>Pseudomonadati</taxon>
        <taxon>Pseudomonadota</taxon>
        <taxon>Alphaproteobacteria</taxon>
        <taxon>Hyphomicrobiales</taxon>
        <taxon>Ahrensiaceae</taxon>
        <taxon>Pseudahrensia</taxon>
    </lineage>
</organism>
<dbReference type="InterPro" id="IPR050248">
    <property type="entry name" value="Polysacc_deacetylase_ArnD"/>
</dbReference>
<evidence type="ECO:0000256" key="6">
    <source>
        <dbReference type="ARBA" id="ARBA00032976"/>
    </source>
</evidence>
<evidence type="ECO:0000256" key="2">
    <source>
        <dbReference type="ARBA" id="ARBA00010973"/>
    </source>
</evidence>
<protein>
    <recommendedName>
        <fullName evidence="3">Chitooligosaccharide deacetylase</fullName>
    </recommendedName>
    <alternativeName>
        <fullName evidence="6">Nodulation protein B</fullName>
    </alternativeName>
</protein>
<dbReference type="PANTHER" id="PTHR10587:SF133">
    <property type="entry name" value="CHITIN DEACETYLASE 1-RELATED"/>
    <property type="match status" value="1"/>
</dbReference>
<dbReference type="SUPFAM" id="SSF88713">
    <property type="entry name" value="Glycoside hydrolase/deacetylase"/>
    <property type="match status" value="1"/>
</dbReference>
<evidence type="ECO:0000313" key="10">
    <source>
        <dbReference type="EMBL" id="MFD0916018.1"/>
    </source>
</evidence>
<dbReference type="Gene3D" id="3.20.20.370">
    <property type="entry name" value="Glycoside hydrolase/deacetylase"/>
    <property type="match status" value="1"/>
</dbReference>
<comment type="function">
    <text evidence="1">Is involved in generating a small heat-stable compound (Nod), an acylated oligomer of N-acetylglucosamine, that stimulates mitosis in various plant protoplasts.</text>
</comment>
<evidence type="ECO:0000256" key="3">
    <source>
        <dbReference type="ARBA" id="ARBA00020071"/>
    </source>
</evidence>
<keyword evidence="4" id="KW-0479">Metal-binding</keyword>
<evidence type="ECO:0000256" key="5">
    <source>
        <dbReference type="ARBA" id="ARBA00022801"/>
    </source>
</evidence>
<feature type="region of interest" description="Disordered" evidence="7">
    <location>
        <begin position="250"/>
        <end position="269"/>
    </location>
</feature>
<name>A0ABW3FE63_9HYPH</name>
<comment type="similarity">
    <text evidence="2">Belongs to the polysaccharide deacetylase family.</text>
</comment>
<dbReference type="InterPro" id="IPR002509">
    <property type="entry name" value="NODB_dom"/>
</dbReference>
<comment type="caution">
    <text evidence="10">The sequence shown here is derived from an EMBL/GenBank/DDBJ whole genome shotgun (WGS) entry which is preliminary data.</text>
</comment>
<feature type="compositionally biased region" description="Basic residues" evidence="7">
    <location>
        <begin position="320"/>
        <end position="337"/>
    </location>
</feature>
<feature type="chain" id="PRO_5045418587" description="Chitooligosaccharide deacetylase" evidence="8">
    <location>
        <begin position="21"/>
        <end position="411"/>
    </location>
</feature>
<dbReference type="GO" id="GO:0016787">
    <property type="term" value="F:hydrolase activity"/>
    <property type="evidence" value="ECO:0007669"/>
    <property type="project" value="UniProtKB-KW"/>
</dbReference>
<dbReference type="PROSITE" id="PS51677">
    <property type="entry name" value="NODB"/>
    <property type="match status" value="1"/>
</dbReference>
<sequence length="411" mass="45166">MFKKSSLGLLAMAVSFVAMAATASASCLGVSRTINVSSFNAAMGANASAGIGLRHKEVVLTFDDGPMPGKTVSILNALSAECTKATFFMVGNMARAYPSLVQRVARAGHTVAHHTQAHSHLPGTSMARARAEIQNGVAMVNKALGPMRSRSSRLFRYPYLARNAALDRVLREHSLLPFSAYIDSTDWKPISSDAVVNRVMSLLNARGRGVILLHDIQSRTVSALPKLLDRLQAGGYKVVHVRTGRMGSPAMASLPPSKKARKKAISRKNVDRRITASIKPKSTRTRTVVTSSRSSKSEKRTSLIGRLFGNNSKDEVTKTNTRKKVSKRRASKAKAKPNKSMSWREKRRAESLARSKAKRKAAKAKVKRSAKKGETKKRRFSLFRNSIKRKPGESTASYHFRIKRARELANR</sequence>
<feature type="signal peptide" evidence="8">
    <location>
        <begin position="1"/>
        <end position="20"/>
    </location>
</feature>
<feature type="compositionally biased region" description="Low complexity" evidence="7">
    <location>
        <begin position="285"/>
        <end position="294"/>
    </location>
</feature>
<dbReference type="RefSeq" id="WP_377211854.1">
    <property type="nucleotide sequence ID" value="NZ_JBHTJV010000003.1"/>
</dbReference>
<proteinExistence type="inferred from homology"/>
<feature type="domain" description="NodB homology" evidence="9">
    <location>
        <begin position="56"/>
        <end position="239"/>
    </location>
</feature>
<keyword evidence="11" id="KW-1185">Reference proteome</keyword>
<dbReference type="CDD" id="cd10917">
    <property type="entry name" value="CE4_NodB_like_6s_7s"/>
    <property type="match status" value="1"/>
</dbReference>
<dbReference type="PROSITE" id="PS51257">
    <property type="entry name" value="PROKAR_LIPOPROTEIN"/>
    <property type="match status" value="1"/>
</dbReference>
<evidence type="ECO:0000256" key="8">
    <source>
        <dbReference type="SAM" id="SignalP"/>
    </source>
</evidence>
<dbReference type="PANTHER" id="PTHR10587">
    <property type="entry name" value="GLYCOSYL TRANSFERASE-RELATED"/>
    <property type="match status" value="1"/>
</dbReference>
<keyword evidence="8" id="KW-0732">Signal</keyword>
<dbReference type="InterPro" id="IPR011330">
    <property type="entry name" value="Glyco_hydro/deAcase_b/a-brl"/>
</dbReference>
<evidence type="ECO:0000259" key="9">
    <source>
        <dbReference type="PROSITE" id="PS51677"/>
    </source>
</evidence>
<gene>
    <name evidence="10" type="ORF">ACFQ14_06320</name>
</gene>
<feature type="region of interest" description="Disordered" evidence="7">
    <location>
        <begin position="280"/>
        <end position="398"/>
    </location>
</feature>
<feature type="compositionally biased region" description="Basic residues" evidence="7">
    <location>
        <begin position="355"/>
        <end position="389"/>
    </location>
</feature>
<dbReference type="Pfam" id="PF01522">
    <property type="entry name" value="Polysacc_deac_1"/>
    <property type="match status" value="1"/>
</dbReference>
<evidence type="ECO:0000256" key="4">
    <source>
        <dbReference type="ARBA" id="ARBA00022723"/>
    </source>
</evidence>
<feature type="compositionally biased region" description="Basic and acidic residues" evidence="7">
    <location>
        <begin position="342"/>
        <end position="353"/>
    </location>
</feature>
<accession>A0ABW3FE63</accession>
<evidence type="ECO:0000256" key="7">
    <source>
        <dbReference type="SAM" id="MobiDB-lite"/>
    </source>
</evidence>